<dbReference type="InterPro" id="IPR013249">
    <property type="entry name" value="RNA_pol_sigma70_r4_t2"/>
</dbReference>
<accession>A0A1E8CID2</accession>
<reference evidence="9" key="1">
    <citation type="submission" date="2016-07" db="EMBL/GenBank/DDBJ databases">
        <authorList>
            <person name="Florea S."/>
            <person name="Webb J.S."/>
            <person name="Jaromczyk J."/>
            <person name="Schardl C.L."/>
        </authorList>
    </citation>
    <scope>NUCLEOTIDE SEQUENCE [LARGE SCALE GENOMIC DNA]</scope>
    <source>
        <strain evidence="9">KCTC 42131</strain>
    </source>
</reference>
<dbReference type="Proteomes" id="UP000175669">
    <property type="component" value="Unassembled WGS sequence"/>
</dbReference>
<dbReference type="InterPro" id="IPR007627">
    <property type="entry name" value="RNA_pol_sigma70_r2"/>
</dbReference>
<sequence length="195" mass="22122">MEQDNDLIASALNGSLQAWEALVRRHQGRVYNYCLRLTGNRADAQDLMQDVFLGVYRNLGRFRGESQFVSWLFRIAHNKAVDLARRRRASPVREQALPDDSDTWLDIEDSDAGPQAQVLADEGNAAVLKLLQQLSPEQRLMLELKVFQSMTFDEIAMMQDISANTAKTRFYTALKKLRALMEGHHELSPNPGNSC</sequence>
<organism evidence="8 9">
    <name type="scientific">Pseudohongiella acticola</name>
    <dbReference type="NCBI Taxonomy" id="1524254"/>
    <lineage>
        <taxon>Bacteria</taxon>
        <taxon>Pseudomonadati</taxon>
        <taxon>Pseudomonadota</taxon>
        <taxon>Gammaproteobacteria</taxon>
        <taxon>Pseudomonadales</taxon>
        <taxon>Pseudohongiellaceae</taxon>
        <taxon>Pseudohongiella</taxon>
    </lineage>
</organism>
<keyword evidence="2" id="KW-0805">Transcription regulation</keyword>
<comment type="caution">
    <text evidence="8">The sequence shown here is derived from an EMBL/GenBank/DDBJ whole genome shotgun (WGS) entry which is preliminary data.</text>
</comment>
<dbReference type="PANTHER" id="PTHR43133:SF8">
    <property type="entry name" value="RNA POLYMERASE SIGMA FACTOR HI_1459-RELATED"/>
    <property type="match status" value="1"/>
</dbReference>
<name>A0A1E8CID2_9GAMM</name>
<gene>
    <name evidence="8" type="ORF">PHACT_02970</name>
</gene>
<protein>
    <recommendedName>
        <fullName evidence="10">RNA polymerase subunit sigma-70</fullName>
    </recommendedName>
</protein>
<evidence type="ECO:0000256" key="4">
    <source>
        <dbReference type="ARBA" id="ARBA00023125"/>
    </source>
</evidence>
<keyword evidence="5" id="KW-0804">Transcription</keyword>
<keyword evidence="4" id="KW-0238">DNA-binding</keyword>
<dbReference type="Gene3D" id="1.10.1740.10">
    <property type="match status" value="1"/>
</dbReference>
<feature type="domain" description="RNA polymerase sigma factor 70 region 4 type 2" evidence="7">
    <location>
        <begin position="126"/>
        <end position="177"/>
    </location>
</feature>
<dbReference type="InterPro" id="IPR014284">
    <property type="entry name" value="RNA_pol_sigma-70_dom"/>
</dbReference>
<evidence type="ECO:0008006" key="10">
    <source>
        <dbReference type="Google" id="ProtNLM"/>
    </source>
</evidence>
<evidence type="ECO:0000256" key="5">
    <source>
        <dbReference type="ARBA" id="ARBA00023163"/>
    </source>
</evidence>
<evidence type="ECO:0000256" key="3">
    <source>
        <dbReference type="ARBA" id="ARBA00023082"/>
    </source>
</evidence>
<dbReference type="InterPro" id="IPR013324">
    <property type="entry name" value="RNA_pol_sigma_r3/r4-like"/>
</dbReference>
<evidence type="ECO:0000256" key="1">
    <source>
        <dbReference type="ARBA" id="ARBA00010641"/>
    </source>
</evidence>
<keyword evidence="3" id="KW-0731">Sigma factor</keyword>
<dbReference type="SUPFAM" id="SSF88946">
    <property type="entry name" value="Sigma2 domain of RNA polymerase sigma factors"/>
    <property type="match status" value="1"/>
</dbReference>
<dbReference type="Gene3D" id="1.10.10.10">
    <property type="entry name" value="Winged helix-like DNA-binding domain superfamily/Winged helix DNA-binding domain"/>
    <property type="match status" value="1"/>
</dbReference>
<dbReference type="EMBL" id="MASR01000001">
    <property type="protein sequence ID" value="OFE12221.1"/>
    <property type="molecule type" value="Genomic_DNA"/>
</dbReference>
<keyword evidence="9" id="KW-1185">Reference proteome</keyword>
<comment type="similarity">
    <text evidence="1">Belongs to the sigma-70 factor family. ECF subfamily.</text>
</comment>
<evidence type="ECO:0000313" key="9">
    <source>
        <dbReference type="Proteomes" id="UP000175669"/>
    </source>
</evidence>
<dbReference type="InterPro" id="IPR036388">
    <property type="entry name" value="WH-like_DNA-bd_sf"/>
</dbReference>
<dbReference type="AlphaFoldDB" id="A0A1E8CID2"/>
<dbReference type="GO" id="GO:0016987">
    <property type="term" value="F:sigma factor activity"/>
    <property type="evidence" value="ECO:0007669"/>
    <property type="project" value="UniProtKB-KW"/>
</dbReference>
<dbReference type="Pfam" id="PF04542">
    <property type="entry name" value="Sigma70_r2"/>
    <property type="match status" value="1"/>
</dbReference>
<dbReference type="GO" id="GO:0003677">
    <property type="term" value="F:DNA binding"/>
    <property type="evidence" value="ECO:0007669"/>
    <property type="project" value="UniProtKB-KW"/>
</dbReference>
<dbReference type="GO" id="GO:0006352">
    <property type="term" value="P:DNA-templated transcription initiation"/>
    <property type="evidence" value="ECO:0007669"/>
    <property type="project" value="InterPro"/>
</dbReference>
<dbReference type="SUPFAM" id="SSF88659">
    <property type="entry name" value="Sigma3 and sigma4 domains of RNA polymerase sigma factors"/>
    <property type="match status" value="1"/>
</dbReference>
<dbReference type="InterPro" id="IPR039425">
    <property type="entry name" value="RNA_pol_sigma-70-like"/>
</dbReference>
<dbReference type="STRING" id="1524254.PHACT_02970"/>
<dbReference type="CDD" id="cd06171">
    <property type="entry name" value="Sigma70_r4"/>
    <property type="match status" value="1"/>
</dbReference>
<evidence type="ECO:0000259" key="7">
    <source>
        <dbReference type="Pfam" id="PF08281"/>
    </source>
</evidence>
<evidence type="ECO:0000256" key="2">
    <source>
        <dbReference type="ARBA" id="ARBA00023015"/>
    </source>
</evidence>
<dbReference type="NCBIfam" id="TIGR02937">
    <property type="entry name" value="sigma70-ECF"/>
    <property type="match status" value="1"/>
</dbReference>
<dbReference type="InterPro" id="IPR013325">
    <property type="entry name" value="RNA_pol_sigma_r2"/>
</dbReference>
<feature type="domain" description="RNA polymerase sigma-70 region 2" evidence="6">
    <location>
        <begin position="22"/>
        <end position="88"/>
    </location>
</feature>
<evidence type="ECO:0000313" key="8">
    <source>
        <dbReference type="EMBL" id="OFE12221.1"/>
    </source>
</evidence>
<evidence type="ECO:0000259" key="6">
    <source>
        <dbReference type="Pfam" id="PF04542"/>
    </source>
</evidence>
<proteinExistence type="inferred from homology"/>
<dbReference type="Pfam" id="PF08281">
    <property type="entry name" value="Sigma70_r4_2"/>
    <property type="match status" value="1"/>
</dbReference>
<dbReference type="PANTHER" id="PTHR43133">
    <property type="entry name" value="RNA POLYMERASE ECF-TYPE SIGMA FACTO"/>
    <property type="match status" value="1"/>
</dbReference>
<dbReference type="RefSeq" id="WP_070115845.1">
    <property type="nucleotide sequence ID" value="NZ_MASR01000001.1"/>
</dbReference>
<dbReference type="OrthoDB" id="9784272at2"/>